<keyword evidence="3" id="KW-1185">Reference proteome</keyword>
<evidence type="ECO:0000313" key="2">
    <source>
        <dbReference type="EMBL" id="PUZ46366.1"/>
    </source>
</evidence>
<dbReference type="AlphaFoldDB" id="A0A2T7CSP8"/>
<feature type="compositionally biased region" description="Low complexity" evidence="1">
    <location>
        <begin position="278"/>
        <end position="289"/>
    </location>
</feature>
<organism evidence="2 3">
    <name type="scientific">Panicum hallii var. hallii</name>
    <dbReference type="NCBI Taxonomy" id="1504633"/>
    <lineage>
        <taxon>Eukaryota</taxon>
        <taxon>Viridiplantae</taxon>
        <taxon>Streptophyta</taxon>
        <taxon>Embryophyta</taxon>
        <taxon>Tracheophyta</taxon>
        <taxon>Spermatophyta</taxon>
        <taxon>Magnoliopsida</taxon>
        <taxon>Liliopsida</taxon>
        <taxon>Poales</taxon>
        <taxon>Poaceae</taxon>
        <taxon>PACMAD clade</taxon>
        <taxon>Panicoideae</taxon>
        <taxon>Panicodae</taxon>
        <taxon>Paniceae</taxon>
        <taxon>Panicinae</taxon>
        <taxon>Panicum</taxon>
        <taxon>Panicum sect. Panicum</taxon>
    </lineage>
</organism>
<feature type="region of interest" description="Disordered" evidence="1">
    <location>
        <begin position="241"/>
        <end position="296"/>
    </location>
</feature>
<dbReference type="Proteomes" id="UP000244336">
    <property type="component" value="Chromosome 7"/>
</dbReference>
<evidence type="ECO:0000313" key="3">
    <source>
        <dbReference type="Proteomes" id="UP000244336"/>
    </source>
</evidence>
<dbReference type="EMBL" id="CM009755">
    <property type="protein sequence ID" value="PUZ46366.1"/>
    <property type="molecule type" value="Genomic_DNA"/>
</dbReference>
<dbReference type="Gramene" id="PUZ46366">
    <property type="protein sequence ID" value="PUZ46366"/>
    <property type="gene ID" value="GQ55_7G069600"/>
</dbReference>
<evidence type="ECO:0000256" key="1">
    <source>
        <dbReference type="SAM" id="MobiDB-lite"/>
    </source>
</evidence>
<protein>
    <submittedName>
        <fullName evidence="2">Uncharacterized protein</fullName>
    </submittedName>
</protein>
<accession>A0A2T7CSP8</accession>
<dbReference type="OrthoDB" id="694206at2759"/>
<gene>
    <name evidence="2" type="ORF">GQ55_7G069600</name>
</gene>
<proteinExistence type="predicted"/>
<feature type="compositionally biased region" description="Acidic residues" evidence="1">
    <location>
        <begin position="252"/>
        <end position="268"/>
    </location>
</feature>
<sequence>MAAPSNAFWDQEGHFHTNALHWEGFPRLLWESLSLFHCTEPPQYDGVEYREEGVPRCWVKMIIPQHPFRSSWHPIEVEVVGYRLVDTLETAALEAIKLFCNQHPTEVAAYPIGLFPTIDPGNLEWNFRTEHLGHMLGDLAEETVRSITRFMDVQHHYQILLRHSMSQLTCAAQSHYRNADRQVTQIVELQALTILHREDQINESDHIITQRDTIIEFLQAQIDDLILEADDAQAHLEELQQQPILPAAPVMPEEEEEDPEEIEGVSELDSEHGDPVLSPYHSSSGSQSSVGNFDDF</sequence>
<name>A0A2T7CSP8_9POAL</name>
<reference evidence="2 3" key="1">
    <citation type="submission" date="2018-04" db="EMBL/GenBank/DDBJ databases">
        <title>WGS assembly of Panicum hallii var. hallii HAL2.</title>
        <authorList>
            <person name="Lovell J."/>
            <person name="Jenkins J."/>
            <person name="Lowry D."/>
            <person name="Mamidi S."/>
            <person name="Sreedasyam A."/>
            <person name="Weng X."/>
            <person name="Barry K."/>
            <person name="Bonette J."/>
            <person name="Campitelli B."/>
            <person name="Daum C."/>
            <person name="Gordon S."/>
            <person name="Gould B."/>
            <person name="Lipzen A."/>
            <person name="MacQueen A."/>
            <person name="Palacio-Mejia J."/>
            <person name="Plott C."/>
            <person name="Shakirov E."/>
            <person name="Shu S."/>
            <person name="Yoshinaga Y."/>
            <person name="Zane M."/>
            <person name="Rokhsar D."/>
            <person name="Grimwood J."/>
            <person name="Schmutz J."/>
            <person name="Juenger T."/>
        </authorList>
    </citation>
    <scope>NUCLEOTIDE SEQUENCE [LARGE SCALE GENOMIC DNA]</scope>
    <source>
        <strain evidence="3">cv. HAL2</strain>
    </source>
</reference>